<accession>A0A222E8Y3</accession>
<dbReference type="KEGG" id="aht:ANTHELSMS3_04017"/>
<keyword evidence="2" id="KW-0255">Endonuclease</keyword>
<dbReference type="InterPro" id="IPR005135">
    <property type="entry name" value="Endo/exonuclease/phosphatase"/>
</dbReference>
<dbReference type="Pfam" id="PF03372">
    <property type="entry name" value="Exo_endo_phos"/>
    <property type="match status" value="1"/>
</dbReference>
<gene>
    <name evidence="2" type="ORF">ANTHELSMS3_04017</name>
</gene>
<reference evidence="2 3" key="1">
    <citation type="submission" date="2017-07" db="EMBL/GenBank/DDBJ databases">
        <title>Genome Sequence of Antarctobacter heliothermus Strain SMS3 Isolated from a culture of the Diatom Skeletonema marinoi.</title>
        <authorList>
            <person name="Topel M."/>
            <person name="Pinder M.I.M."/>
            <person name="Johansson O.N."/>
            <person name="Kourtchenko O."/>
            <person name="Godhe A."/>
            <person name="Clarke A.K."/>
        </authorList>
    </citation>
    <scope>NUCLEOTIDE SEQUENCE [LARGE SCALE GENOMIC DNA]</scope>
    <source>
        <strain evidence="2 3">SMS3</strain>
    </source>
</reference>
<name>A0A222E8Y3_9RHOB</name>
<dbReference type="OrthoDB" id="6199360at2"/>
<dbReference type="GO" id="GO:0004519">
    <property type="term" value="F:endonuclease activity"/>
    <property type="evidence" value="ECO:0007669"/>
    <property type="project" value="UniProtKB-KW"/>
</dbReference>
<keyword evidence="3" id="KW-1185">Reference proteome</keyword>
<evidence type="ECO:0000313" key="3">
    <source>
        <dbReference type="Proteomes" id="UP000203589"/>
    </source>
</evidence>
<keyword evidence="2" id="KW-0540">Nuclease</keyword>
<dbReference type="AlphaFoldDB" id="A0A222E8Y3"/>
<evidence type="ECO:0000259" key="1">
    <source>
        <dbReference type="Pfam" id="PF03372"/>
    </source>
</evidence>
<feature type="domain" description="Endonuclease/exonuclease/phosphatase" evidence="1">
    <location>
        <begin position="5"/>
        <end position="327"/>
    </location>
</feature>
<dbReference type="Proteomes" id="UP000203589">
    <property type="component" value="Chromosome"/>
</dbReference>
<proteinExistence type="predicted"/>
<dbReference type="Gene3D" id="3.60.10.10">
    <property type="entry name" value="Endonuclease/exonuclease/phosphatase"/>
    <property type="match status" value="1"/>
</dbReference>
<dbReference type="SUPFAM" id="SSF56219">
    <property type="entry name" value="DNase I-like"/>
    <property type="match status" value="1"/>
</dbReference>
<dbReference type="RefSeq" id="WP_094036353.1">
    <property type="nucleotide sequence ID" value="NZ_CP022540.1"/>
</dbReference>
<evidence type="ECO:0000313" key="2">
    <source>
        <dbReference type="EMBL" id="ASP22626.1"/>
    </source>
</evidence>
<dbReference type="EMBL" id="CP022540">
    <property type="protein sequence ID" value="ASP22626.1"/>
    <property type="molecule type" value="Genomic_DNA"/>
</dbReference>
<dbReference type="InterPro" id="IPR036691">
    <property type="entry name" value="Endo/exonu/phosph_ase_sf"/>
</dbReference>
<sequence>MRLASYNVEWFDSLFDNKGRPLVDDEIGGRHRISRGDQLEALGHVFRTVDADAVMVIEAPDTSRRRSTTRALTNFAAAAGLRTRDVMTGFVNDTQQEIALMFDPDVLRVRHDPHHSATAPRFDAAFEIDLDIDARADTVTFSKPPLELAVETLSGHRLRIIGAHLKSKAPHGARGHDAIMKLAIANRRKQLAQAVWLRRRIEAHLTAGEDVILMGDLNDGPGLDAYEGLFGRSSVEILLGTGNGADRLLYDPHASEALQSRLGAQPTTARFYIYEEKRYLQALLDYVMISPALRTRAPRWRIWHPFDDAECWQDEALRGALLVASDHFPVTLDIDL</sequence>
<keyword evidence="2" id="KW-0378">Hydrolase</keyword>
<organism evidence="2 3">
    <name type="scientific">Antarctobacter heliothermus</name>
    <dbReference type="NCBI Taxonomy" id="74033"/>
    <lineage>
        <taxon>Bacteria</taxon>
        <taxon>Pseudomonadati</taxon>
        <taxon>Pseudomonadota</taxon>
        <taxon>Alphaproteobacteria</taxon>
        <taxon>Rhodobacterales</taxon>
        <taxon>Roseobacteraceae</taxon>
        <taxon>Antarctobacter</taxon>
    </lineage>
</organism>
<protein>
    <submittedName>
        <fullName evidence="2">Endonuclease</fullName>
    </submittedName>
</protein>